<protein>
    <submittedName>
        <fullName evidence="3">Uncharacterized protein LOC117146444 isoform X1</fullName>
    </submittedName>
</protein>
<accession>A0A6P8KGW6</accession>
<dbReference type="AlphaFoldDB" id="A0A6P8KGW6"/>
<dbReference type="Proteomes" id="UP000515162">
    <property type="component" value="Chromosome X"/>
</dbReference>
<name>A0A6P8KGW6_DROMA</name>
<feature type="region of interest" description="Disordered" evidence="1">
    <location>
        <begin position="1"/>
        <end position="33"/>
    </location>
</feature>
<evidence type="ECO:0000313" key="3">
    <source>
        <dbReference type="RefSeq" id="XP_033168550.1"/>
    </source>
</evidence>
<sequence length="73" mass="8179">MSENSSAEATPFGNDELTGDPEQPSGSKKMPAKFQPLLEKLEHLKREMAREEELNGLFNRLVSAILAEVHDLR</sequence>
<dbReference type="GeneID" id="117146444"/>
<reference evidence="3" key="1">
    <citation type="submission" date="2025-08" db="UniProtKB">
        <authorList>
            <consortium name="RefSeq"/>
        </authorList>
    </citation>
    <scope>IDENTIFICATION</scope>
    <source>
        <strain evidence="3">Mau12</strain>
        <tissue evidence="3">Whole Body</tissue>
    </source>
</reference>
<evidence type="ECO:0000313" key="2">
    <source>
        <dbReference type="Proteomes" id="UP000515162"/>
    </source>
</evidence>
<proteinExistence type="predicted"/>
<gene>
    <name evidence="3" type="primary">LOC117146444</name>
</gene>
<organism evidence="2 3">
    <name type="scientific">Drosophila mauritiana</name>
    <name type="common">Fruit fly</name>
    <dbReference type="NCBI Taxonomy" id="7226"/>
    <lineage>
        <taxon>Eukaryota</taxon>
        <taxon>Metazoa</taxon>
        <taxon>Ecdysozoa</taxon>
        <taxon>Arthropoda</taxon>
        <taxon>Hexapoda</taxon>
        <taxon>Insecta</taxon>
        <taxon>Pterygota</taxon>
        <taxon>Neoptera</taxon>
        <taxon>Endopterygota</taxon>
        <taxon>Diptera</taxon>
        <taxon>Brachycera</taxon>
        <taxon>Muscomorpha</taxon>
        <taxon>Ephydroidea</taxon>
        <taxon>Drosophilidae</taxon>
        <taxon>Drosophila</taxon>
        <taxon>Sophophora</taxon>
    </lineage>
</organism>
<evidence type="ECO:0000256" key="1">
    <source>
        <dbReference type="SAM" id="MobiDB-lite"/>
    </source>
</evidence>
<keyword evidence="2" id="KW-1185">Reference proteome</keyword>
<dbReference type="RefSeq" id="XP_033168550.1">
    <property type="nucleotide sequence ID" value="XM_033312659.1"/>
</dbReference>